<dbReference type="OrthoDB" id="5322539at2759"/>
<name>A0A6A5YME8_9PLEO</name>
<reference evidence="3" key="1">
    <citation type="journal article" date="2020" name="Stud. Mycol.">
        <title>101 Dothideomycetes genomes: a test case for predicting lifestyles and emergence of pathogens.</title>
        <authorList>
            <person name="Haridas S."/>
            <person name="Albert R."/>
            <person name="Binder M."/>
            <person name="Bloem J."/>
            <person name="Labutti K."/>
            <person name="Salamov A."/>
            <person name="Andreopoulos B."/>
            <person name="Baker S."/>
            <person name="Barry K."/>
            <person name="Bills G."/>
            <person name="Bluhm B."/>
            <person name="Cannon C."/>
            <person name="Castanera R."/>
            <person name="Culley D."/>
            <person name="Daum C."/>
            <person name="Ezra D."/>
            <person name="Gonzalez J."/>
            <person name="Henrissat B."/>
            <person name="Kuo A."/>
            <person name="Liang C."/>
            <person name="Lipzen A."/>
            <person name="Lutzoni F."/>
            <person name="Magnuson J."/>
            <person name="Mondo S."/>
            <person name="Nolan M."/>
            <person name="Ohm R."/>
            <person name="Pangilinan J."/>
            <person name="Park H.-J."/>
            <person name="Ramirez L."/>
            <person name="Alfaro M."/>
            <person name="Sun H."/>
            <person name="Tritt A."/>
            <person name="Yoshinaga Y."/>
            <person name="Zwiers L.-H."/>
            <person name="Turgeon B."/>
            <person name="Goodwin S."/>
            <person name="Spatafora J."/>
            <person name="Crous P."/>
            <person name="Grigoriev I."/>
        </authorList>
    </citation>
    <scope>NUCLEOTIDE SEQUENCE</scope>
    <source>
        <strain evidence="3">CBS 627.86</strain>
    </source>
</reference>
<dbReference type="EMBL" id="ML977354">
    <property type="protein sequence ID" value="KAF2107401.1"/>
    <property type="molecule type" value="Genomic_DNA"/>
</dbReference>
<dbReference type="Proteomes" id="UP000799770">
    <property type="component" value="Unassembled WGS sequence"/>
</dbReference>
<evidence type="ECO:0000256" key="2">
    <source>
        <dbReference type="SAM" id="Phobius"/>
    </source>
</evidence>
<feature type="transmembrane region" description="Helical" evidence="2">
    <location>
        <begin position="222"/>
        <end position="244"/>
    </location>
</feature>
<protein>
    <submittedName>
        <fullName evidence="3">Uncharacterized protein</fullName>
    </submittedName>
</protein>
<keyword evidence="2" id="KW-0472">Membrane</keyword>
<proteinExistence type="predicted"/>
<dbReference type="PANTHER" id="PTHR35041">
    <property type="entry name" value="MEDIATOR OF RNA POLYMERASE II TRANSCRIPTION SUBUNIT 1"/>
    <property type="match status" value="1"/>
</dbReference>
<keyword evidence="4" id="KW-1185">Reference proteome</keyword>
<evidence type="ECO:0000313" key="4">
    <source>
        <dbReference type="Proteomes" id="UP000799770"/>
    </source>
</evidence>
<accession>A0A6A5YME8</accession>
<keyword evidence="2" id="KW-0812">Transmembrane</keyword>
<evidence type="ECO:0000256" key="1">
    <source>
        <dbReference type="SAM" id="MobiDB-lite"/>
    </source>
</evidence>
<keyword evidence="2" id="KW-1133">Transmembrane helix</keyword>
<dbReference type="AlphaFoldDB" id="A0A6A5YME8"/>
<feature type="region of interest" description="Disordered" evidence="1">
    <location>
        <begin position="1"/>
        <end position="20"/>
    </location>
</feature>
<feature type="transmembrane region" description="Helical" evidence="2">
    <location>
        <begin position="124"/>
        <end position="145"/>
    </location>
</feature>
<organism evidence="3 4">
    <name type="scientific">Lophiotrema nucula</name>
    <dbReference type="NCBI Taxonomy" id="690887"/>
    <lineage>
        <taxon>Eukaryota</taxon>
        <taxon>Fungi</taxon>
        <taxon>Dikarya</taxon>
        <taxon>Ascomycota</taxon>
        <taxon>Pezizomycotina</taxon>
        <taxon>Dothideomycetes</taxon>
        <taxon>Pleosporomycetidae</taxon>
        <taxon>Pleosporales</taxon>
        <taxon>Lophiotremataceae</taxon>
        <taxon>Lophiotrema</taxon>
    </lineage>
</organism>
<gene>
    <name evidence="3" type="ORF">BDV96DRAFT_693411</name>
</gene>
<feature type="transmembrane region" description="Helical" evidence="2">
    <location>
        <begin position="624"/>
        <end position="643"/>
    </location>
</feature>
<sequence length="728" mass="80834">MLADSYPKYDALSANDNHDQSLDYDAQAWTDQQQLRRHEYTAASSPLIYEQESENPDDVGSHSLVYSRKPMRSVIAFEDAQPSNSALPTSDDDIGHKTALDESSAMGSAKASQKLTIGWKTTTLLIGFYLIALLVAILHFVMMHYLNGKPTDDRKYLSQRYVTSLSLFLVASFRSSLCGSLAVAFTQHMWKVLRHKALQVSSIESLHGVRYNPFLLSKWRSFLATPLLYLTATVMWLLTVVILFPPSALTITLHHFEEGRPLLVSTFDAGYGRDFEIDQDAAFVGTSSLSSWTLGDGGSDTNGSASMLYSYPNAKLVHLSHVVLVSGAVPESTSPCGANCSYIVDFEGPVFECNKTVRNQTSTPNSTWIDAHYSGAWGSYDSHRRTSGTFTMSLKHDLGSSGELWLQELHTLQCQPAWARYQVNIEYSNGLRAFTYDITPGRKLLDTFVGAVSPNFTAKGDVGWDTDEIRDLKNINHYGLLDTVVMALAGSYDQLLLAGDGPTFPYTLSNGTILDFYPIQASFTYLSNLNLLNSIPRLFGGDNLDIQPNKTWIRDTAFNRNRYNATNAGPSFAITGEILNEIVANVTIAAMFSYYPLSIWNTTAIANVTTYRNIYSFSRPVNLILPYALSLVFSLPLLILGYLSLRSNGVAALGDSFLQLLVTVTRSEELDRIARPCSLGGDEMATKELKHTRIMFGELGAVDKRENNFGRMGFGLEEEVVRSEFRRK</sequence>
<dbReference type="PANTHER" id="PTHR35041:SF6">
    <property type="entry name" value="FORMYLMETHIONINE DEFORMYLASE-LIKE PROTEIN-RELATED"/>
    <property type="match status" value="1"/>
</dbReference>
<feature type="transmembrane region" description="Helical" evidence="2">
    <location>
        <begin position="165"/>
        <end position="186"/>
    </location>
</feature>
<evidence type="ECO:0000313" key="3">
    <source>
        <dbReference type="EMBL" id="KAF2107401.1"/>
    </source>
</evidence>